<keyword evidence="5 7" id="KW-1133">Transmembrane helix</keyword>
<evidence type="ECO:0000313" key="9">
    <source>
        <dbReference type="Proteomes" id="UP000030700"/>
    </source>
</evidence>
<evidence type="ECO:0000256" key="3">
    <source>
        <dbReference type="ARBA" id="ARBA00022475"/>
    </source>
</evidence>
<evidence type="ECO:0000256" key="7">
    <source>
        <dbReference type="SAM" id="Phobius"/>
    </source>
</evidence>
<sequence>MKTEARLQDLYATFLRIGGFTIGGGYTMLPMFQKELVETRHWITEEEILDYYALAQSVPGIIAINTAILVGYKLRKIPGAIAATAGVVTPSLLILMLIAAFFPRFQDDPIVQSAFRGVRAGVVGLIIVAVIRMGKRAIRDMAGIVLAVLVCLAAIVTDVSPPYLILCGAAAGIALKFRRKRLL</sequence>
<evidence type="ECO:0000256" key="6">
    <source>
        <dbReference type="ARBA" id="ARBA00023136"/>
    </source>
</evidence>
<gene>
    <name evidence="8" type="ORF">U14_05037</name>
</gene>
<keyword evidence="4 7" id="KW-0812">Transmembrane</keyword>
<keyword evidence="6 7" id="KW-0472">Membrane</keyword>
<dbReference type="EMBL" id="DF820460">
    <property type="protein sequence ID" value="GAK53763.1"/>
    <property type="molecule type" value="Genomic_DNA"/>
</dbReference>
<keyword evidence="3" id="KW-1003">Cell membrane</keyword>
<dbReference type="GO" id="GO:0015109">
    <property type="term" value="F:chromate transmembrane transporter activity"/>
    <property type="evidence" value="ECO:0007669"/>
    <property type="project" value="InterPro"/>
</dbReference>
<organism evidence="8">
    <name type="scientific">Candidatus Moduliflexus flocculans</name>
    <dbReference type="NCBI Taxonomy" id="1499966"/>
    <lineage>
        <taxon>Bacteria</taxon>
        <taxon>Candidatus Moduliflexota</taxon>
        <taxon>Candidatus Moduliflexia</taxon>
        <taxon>Candidatus Moduliflexales</taxon>
        <taxon>Candidatus Moduliflexaceae</taxon>
    </lineage>
</organism>
<feature type="transmembrane region" description="Helical" evidence="7">
    <location>
        <begin position="52"/>
        <end position="72"/>
    </location>
</feature>
<evidence type="ECO:0000313" key="8">
    <source>
        <dbReference type="EMBL" id="GAK53763.1"/>
    </source>
</evidence>
<dbReference type="PANTHER" id="PTHR43663:SF2">
    <property type="entry name" value="CHROMATE TRANSPORT PROTEIN-RELATED"/>
    <property type="match status" value="1"/>
</dbReference>
<keyword evidence="9" id="KW-1185">Reference proteome</keyword>
<dbReference type="GO" id="GO:0005886">
    <property type="term" value="C:plasma membrane"/>
    <property type="evidence" value="ECO:0007669"/>
    <property type="project" value="UniProtKB-SubCell"/>
</dbReference>
<dbReference type="Pfam" id="PF02417">
    <property type="entry name" value="Chromate_transp"/>
    <property type="match status" value="1"/>
</dbReference>
<feature type="transmembrane region" description="Helical" evidence="7">
    <location>
        <begin position="12"/>
        <end position="32"/>
    </location>
</feature>
<accession>A0A081BQT2</accession>
<dbReference type="Proteomes" id="UP000030700">
    <property type="component" value="Unassembled WGS sequence"/>
</dbReference>
<dbReference type="InterPro" id="IPR003370">
    <property type="entry name" value="Chromate_transpt"/>
</dbReference>
<dbReference type="AlphaFoldDB" id="A0A081BQT2"/>
<dbReference type="PANTHER" id="PTHR43663">
    <property type="entry name" value="CHROMATE TRANSPORT PROTEIN-RELATED"/>
    <property type="match status" value="1"/>
</dbReference>
<feature type="transmembrane region" description="Helical" evidence="7">
    <location>
        <begin position="79"/>
        <end position="102"/>
    </location>
</feature>
<feature type="transmembrane region" description="Helical" evidence="7">
    <location>
        <begin position="114"/>
        <end position="131"/>
    </location>
</feature>
<evidence type="ECO:0000256" key="4">
    <source>
        <dbReference type="ARBA" id="ARBA00022692"/>
    </source>
</evidence>
<evidence type="ECO:0000256" key="2">
    <source>
        <dbReference type="ARBA" id="ARBA00005262"/>
    </source>
</evidence>
<evidence type="ECO:0000256" key="1">
    <source>
        <dbReference type="ARBA" id="ARBA00004651"/>
    </source>
</evidence>
<evidence type="ECO:0000256" key="5">
    <source>
        <dbReference type="ARBA" id="ARBA00022989"/>
    </source>
</evidence>
<dbReference type="InterPro" id="IPR052518">
    <property type="entry name" value="CHR_Transporter"/>
</dbReference>
<dbReference type="STRING" id="1499966.U14_05037"/>
<dbReference type="HOGENOM" id="CLU_018106_1_0_0"/>
<comment type="similarity">
    <text evidence="2">Belongs to the chromate ion transporter (CHR) (TC 2.A.51) family.</text>
</comment>
<name>A0A081BQT2_9BACT</name>
<reference evidence="8" key="1">
    <citation type="journal article" date="2015" name="PeerJ">
        <title>First genomic representation of candidate bacterial phylum KSB3 points to enhanced environmental sensing as a trigger of wastewater bulking.</title>
        <authorList>
            <person name="Sekiguchi Y."/>
            <person name="Ohashi A."/>
            <person name="Parks D.H."/>
            <person name="Yamauchi T."/>
            <person name="Tyson G.W."/>
            <person name="Hugenholtz P."/>
        </authorList>
    </citation>
    <scope>NUCLEOTIDE SEQUENCE [LARGE SCALE GENOMIC DNA]</scope>
</reference>
<feature type="transmembrane region" description="Helical" evidence="7">
    <location>
        <begin position="138"/>
        <end position="156"/>
    </location>
</feature>
<proteinExistence type="inferred from homology"/>
<protein>
    <submittedName>
        <fullName evidence="8">Chromate transport protein ChrA</fullName>
    </submittedName>
</protein>
<comment type="subcellular location">
    <subcellularLocation>
        <location evidence="1">Cell membrane</location>
        <topology evidence="1">Multi-pass membrane protein</topology>
    </subcellularLocation>
</comment>